<dbReference type="OrthoDB" id="660555at2759"/>
<dbReference type="SMART" id="SM00064">
    <property type="entry name" value="FYVE"/>
    <property type="match status" value="1"/>
</dbReference>
<dbReference type="GO" id="GO:0005085">
    <property type="term" value="F:guanyl-nucleotide exchange factor activity"/>
    <property type="evidence" value="ECO:0007669"/>
    <property type="project" value="UniProtKB-KW"/>
</dbReference>
<comment type="subcellular location">
    <subcellularLocation>
        <location evidence="1">Cytoplasm</location>
        <location evidence="1">Cytoskeleton</location>
    </subcellularLocation>
</comment>
<evidence type="ECO:0000256" key="5">
    <source>
        <dbReference type="ARBA" id="ARBA00022771"/>
    </source>
</evidence>
<feature type="compositionally biased region" description="Low complexity" evidence="9">
    <location>
        <begin position="419"/>
        <end position="442"/>
    </location>
</feature>
<dbReference type="Pfam" id="PF00169">
    <property type="entry name" value="PH"/>
    <property type="match status" value="1"/>
</dbReference>
<dbReference type="CDD" id="cd00160">
    <property type="entry name" value="RhoGEF"/>
    <property type="match status" value="1"/>
</dbReference>
<dbReference type="InterPro" id="IPR017455">
    <property type="entry name" value="Znf_FYVE-rel"/>
</dbReference>
<protein>
    <recommendedName>
        <fullName evidence="15">FYVE, RhoGEF and PH domain-containing protein 1</fullName>
    </recommendedName>
</protein>
<dbReference type="PROSITE" id="PS50178">
    <property type="entry name" value="ZF_FYVE"/>
    <property type="match status" value="1"/>
</dbReference>
<dbReference type="InterPro" id="IPR055251">
    <property type="entry name" value="SOS1_NGEF_PH"/>
</dbReference>
<feature type="region of interest" description="Disordered" evidence="9">
    <location>
        <begin position="1097"/>
        <end position="1125"/>
    </location>
</feature>
<keyword evidence="6" id="KW-0862">Zinc</keyword>
<dbReference type="InterPro" id="IPR011011">
    <property type="entry name" value="Znf_FYVE_PHD"/>
</dbReference>
<dbReference type="Pfam" id="PF01363">
    <property type="entry name" value="FYVE"/>
    <property type="match status" value="1"/>
</dbReference>
<keyword evidence="5 8" id="KW-0863">Zinc-finger</keyword>
<dbReference type="InterPro" id="IPR051092">
    <property type="entry name" value="FYVE_RhoGEF_PH"/>
</dbReference>
<sequence length="1125" mass="126784">MGQEISMDDYESDSSLQSILQYQVQGDVVKIQIEHLAEKWVLRACVAERRAAPYGRLRSECGEPLIQKREEKHVINNLKYRDGFPVPSTTDDLNTFDQKVFESCTKTVEVPLKPRNHRIVSIPNLSHIRSRLSSIQLTSKLHLQAPSKPKFLDKFFTNVGLSKKLQGRTRNGLVIQTITTGTGDIENPEEDLTIARECDLLGTVSEPPTEASSPCEEVPEKTTQSTPNSPKLSGIVRRRLLEYQQIGTGNRGPRLRSASTPSSPSFKRKGFVHLNHQTSSNSKGESSLTVLCSGLSRNEQFRQTVMSKGFVKALVDQYDGQSHEKDGKEKTKDAPKTENSECETPVEKTILEIPNVKPSDVVKTQHSPRLSRKDVEKFVKSSPSVQKKTSLLIHSDHSNCSSGTNSPALSPTPKKHVFNSNRCSSSSHKSSSSDNDVVVTSSPRSSRKNKELAPKEQQVVDAFENVTIEENGSKSDISNSVKSLSSGCYSNGVSSVGQEEGETTGEGVKVNLDPAKLFDSSWSDSDVGSFSDFDSDLEEEHQEKVKEDPNCVGQCKLKKIASELLQTETAYTKRLQLLDETFQKKLHEENDSQKFLPPDVIPQIFSNITSIHHFHKDFLLPQLTKRMEVWDAQPRIGDLMKTNAPFLKLYTEYVRNFDHAMNLINTWMEKSPKFSCLIKEIQILPECGKLTLQHHMLEPIQRIPRYQLLLKDYIKHLPEGSPDIQDAKAALEKVEIAAKHSEEAMRKIEKFHKLLEIKEKVATTIDLISPTRELVREGKIKKISARGGERLDRYLFLFNDLLLICGEVLLGNYKLKAELTIDGLEIEDNITHADWILEGENIDIPNTFYVKSRHKIIQFLDENPGEESSWCESIKNVIKDYKVRKPSVRAGELPPCNGGEVSENDLGNVAPHWIKDDEVSMCQLCSKSFTALKRRHHCRACGRVVCGKCSSKKSNLAYDNNKPNRVCDKCFVILKNVDGKVVDQKVPKGVKLMNANDPSILSGYLQKSMDRGKTWNKRWFVITKEFAMYEFKAHHDIYAIATLPLPGYQVIFPVDNIENVFCLSHQQKLPPTYLQSECTASRDRWLNVLKKMVNLELPEESNRNSTHSSESSGSQNAEDGCDKMS</sequence>
<accession>A0A8W8LS32</accession>
<dbReference type="Pfam" id="PF22697">
    <property type="entry name" value="SOS1_NGEF_PH"/>
    <property type="match status" value="1"/>
</dbReference>
<dbReference type="PANTHER" id="PTHR12673">
    <property type="entry name" value="FACIOGENITAL DYSPLASIA PROTEIN"/>
    <property type="match status" value="1"/>
</dbReference>
<dbReference type="InterPro" id="IPR000306">
    <property type="entry name" value="Znf_FYVE"/>
</dbReference>
<organism evidence="13 14">
    <name type="scientific">Magallana gigas</name>
    <name type="common">Pacific oyster</name>
    <name type="synonym">Crassostrea gigas</name>
    <dbReference type="NCBI Taxonomy" id="29159"/>
    <lineage>
        <taxon>Eukaryota</taxon>
        <taxon>Metazoa</taxon>
        <taxon>Spiralia</taxon>
        <taxon>Lophotrochozoa</taxon>
        <taxon>Mollusca</taxon>
        <taxon>Bivalvia</taxon>
        <taxon>Autobranchia</taxon>
        <taxon>Pteriomorphia</taxon>
        <taxon>Ostreida</taxon>
        <taxon>Ostreoidea</taxon>
        <taxon>Ostreidae</taxon>
        <taxon>Magallana</taxon>
    </lineage>
</organism>
<dbReference type="InterPro" id="IPR035899">
    <property type="entry name" value="DBL_dom_sf"/>
</dbReference>
<dbReference type="Gene3D" id="3.30.40.10">
    <property type="entry name" value="Zinc/RING finger domain, C3HC4 (zinc finger)"/>
    <property type="match status" value="1"/>
</dbReference>
<feature type="domain" description="PH" evidence="10">
    <location>
        <begin position="773"/>
        <end position="879"/>
    </location>
</feature>
<keyword evidence="14" id="KW-1185">Reference proteome</keyword>
<evidence type="ECO:0000259" key="10">
    <source>
        <dbReference type="PROSITE" id="PS50003"/>
    </source>
</evidence>
<evidence type="ECO:0000256" key="3">
    <source>
        <dbReference type="ARBA" id="ARBA00022658"/>
    </source>
</evidence>
<feature type="compositionally biased region" description="Polar residues" evidence="9">
    <location>
        <begin position="398"/>
        <end position="409"/>
    </location>
</feature>
<keyword evidence="3" id="KW-0344">Guanine-nucleotide releasing factor</keyword>
<evidence type="ECO:0000256" key="8">
    <source>
        <dbReference type="PROSITE-ProRule" id="PRU00091"/>
    </source>
</evidence>
<feature type="domain" description="DH" evidence="11">
    <location>
        <begin position="556"/>
        <end position="744"/>
    </location>
</feature>
<feature type="compositionally biased region" description="Low complexity" evidence="9">
    <location>
        <begin position="1103"/>
        <end position="1116"/>
    </location>
</feature>
<feature type="region of interest" description="Disordered" evidence="9">
    <location>
        <begin position="318"/>
        <end position="458"/>
    </location>
</feature>
<name>A0A8W8LS32_MAGGI</name>
<keyword evidence="2" id="KW-0963">Cytoplasm</keyword>
<dbReference type="Pfam" id="PF00621">
    <property type="entry name" value="RhoGEF"/>
    <property type="match status" value="1"/>
</dbReference>
<proteinExistence type="predicted"/>
<dbReference type="InterPro" id="IPR001849">
    <property type="entry name" value="PH_domain"/>
</dbReference>
<dbReference type="Gene3D" id="2.30.29.30">
    <property type="entry name" value="Pleckstrin-homology domain (PH domain)/Phosphotyrosine-binding domain (PTB)"/>
    <property type="match status" value="2"/>
</dbReference>
<evidence type="ECO:0000259" key="11">
    <source>
        <dbReference type="PROSITE" id="PS50010"/>
    </source>
</evidence>
<dbReference type="GO" id="GO:0046847">
    <property type="term" value="P:filopodium assembly"/>
    <property type="evidence" value="ECO:0007669"/>
    <property type="project" value="TreeGrafter"/>
</dbReference>
<dbReference type="Proteomes" id="UP000005408">
    <property type="component" value="Unassembled WGS sequence"/>
</dbReference>
<dbReference type="EnsemblMetazoa" id="G29463.4">
    <property type="protein sequence ID" value="G29463.4:cds"/>
    <property type="gene ID" value="G29463"/>
</dbReference>
<dbReference type="InterPro" id="IPR011993">
    <property type="entry name" value="PH-like_dom_sf"/>
</dbReference>
<evidence type="ECO:0000313" key="14">
    <source>
        <dbReference type="Proteomes" id="UP000005408"/>
    </source>
</evidence>
<dbReference type="InterPro" id="IPR013083">
    <property type="entry name" value="Znf_RING/FYVE/PHD"/>
</dbReference>
<evidence type="ECO:0008006" key="15">
    <source>
        <dbReference type="Google" id="ProtNLM"/>
    </source>
</evidence>
<dbReference type="GO" id="GO:0005856">
    <property type="term" value="C:cytoskeleton"/>
    <property type="evidence" value="ECO:0007669"/>
    <property type="project" value="UniProtKB-SubCell"/>
</dbReference>
<keyword evidence="4" id="KW-0479">Metal-binding</keyword>
<feature type="region of interest" description="Disordered" evidence="9">
    <location>
        <begin position="246"/>
        <end position="267"/>
    </location>
</feature>
<evidence type="ECO:0000313" key="13">
    <source>
        <dbReference type="EnsemblMetazoa" id="G29463.4:cds"/>
    </source>
</evidence>
<evidence type="ECO:0000256" key="6">
    <source>
        <dbReference type="ARBA" id="ARBA00022833"/>
    </source>
</evidence>
<dbReference type="SUPFAM" id="SSF50729">
    <property type="entry name" value="PH domain-like"/>
    <property type="match status" value="2"/>
</dbReference>
<dbReference type="SUPFAM" id="SSF57903">
    <property type="entry name" value="FYVE/PHD zinc finger"/>
    <property type="match status" value="1"/>
</dbReference>
<feature type="compositionally biased region" description="Polar residues" evidence="9">
    <location>
        <begin position="221"/>
        <end position="231"/>
    </location>
</feature>
<evidence type="ECO:0000259" key="12">
    <source>
        <dbReference type="PROSITE" id="PS50178"/>
    </source>
</evidence>
<evidence type="ECO:0000256" key="2">
    <source>
        <dbReference type="ARBA" id="ARBA00022490"/>
    </source>
</evidence>
<evidence type="ECO:0000256" key="4">
    <source>
        <dbReference type="ARBA" id="ARBA00022723"/>
    </source>
</evidence>
<evidence type="ECO:0000256" key="9">
    <source>
        <dbReference type="SAM" id="MobiDB-lite"/>
    </source>
</evidence>
<feature type="compositionally biased region" description="Basic and acidic residues" evidence="9">
    <location>
        <begin position="321"/>
        <end position="350"/>
    </location>
</feature>
<dbReference type="InterPro" id="IPR000219">
    <property type="entry name" value="DH_dom"/>
</dbReference>
<dbReference type="OMA" id="ACGWVIC"/>
<evidence type="ECO:0000256" key="1">
    <source>
        <dbReference type="ARBA" id="ARBA00004245"/>
    </source>
</evidence>
<dbReference type="PROSITE" id="PS50003">
    <property type="entry name" value="PH_DOMAIN"/>
    <property type="match status" value="2"/>
</dbReference>
<reference evidence="13" key="1">
    <citation type="submission" date="2022-08" db="UniProtKB">
        <authorList>
            <consortium name="EnsemblMetazoa"/>
        </authorList>
    </citation>
    <scope>IDENTIFICATION</scope>
    <source>
        <strain evidence="13">05x7-T-G4-1.051#20</strain>
    </source>
</reference>
<dbReference type="SUPFAM" id="SSF48065">
    <property type="entry name" value="DBL homology domain (DH-domain)"/>
    <property type="match status" value="1"/>
</dbReference>
<dbReference type="PROSITE" id="PS50010">
    <property type="entry name" value="DH_2"/>
    <property type="match status" value="1"/>
</dbReference>
<dbReference type="GO" id="GO:0008270">
    <property type="term" value="F:zinc ion binding"/>
    <property type="evidence" value="ECO:0007669"/>
    <property type="project" value="UniProtKB-KW"/>
</dbReference>
<dbReference type="Gene3D" id="1.20.900.10">
    <property type="entry name" value="Dbl homology (DH) domain"/>
    <property type="match status" value="1"/>
</dbReference>
<dbReference type="AlphaFoldDB" id="A0A8W8LS32"/>
<dbReference type="SMART" id="SM00233">
    <property type="entry name" value="PH"/>
    <property type="match status" value="2"/>
</dbReference>
<feature type="domain" description="PH" evidence="10">
    <location>
        <begin position="998"/>
        <end position="1094"/>
    </location>
</feature>
<dbReference type="GO" id="GO:0005737">
    <property type="term" value="C:cytoplasm"/>
    <property type="evidence" value="ECO:0007669"/>
    <property type="project" value="TreeGrafter"/>
</dbReference>
<evidence type="ECO:0000256" key="7">
    <source>
        <dbReference type="ARBA" id="ARBA00023212"/>
    </source>
</evidence>
<dbReference type="PANTHER" id="PTHR12673:SF241">
    <property type="entry name" value="DH DOMAIN-CONTAINING PROTEIN"/>
    <property type="match status" value="1"/>
</dbReference>
<feature type="region of interest" description="Disordered" evidence="9">
    <location>
        <begin position="205"/>
        <end position="231"/>
    </location>
</feature>
<feature type="domain" description="FYVE-type" evidence="12">
    <location>
        <begin position="916"/>
        <end position="975"/>
    </location>
</feature>
<keyword evidence="7" id="KW-0206">Cytoskeleton</keyword>
<dbReference type="GO" id="GO:0007010">
    <property type="term" value="P:cytoskeleton organization"/>
    <property type="evidence" value="ECO:0007669"/>
    <property type="project" value="TreeGrafter"/>
</dbReference>
<dbReference type="SMART" id="SM00325">
    <property type="entry name" value="RhoGEF"/>
    <property type="match status" value="1"/>
</dbReference>